<dbReference type="InterPro" id="IPR036249">
    <property type="entry name" value="Thioredoxin-like_sf"/>
</dbReference>
<comment type="caution">
    <text evidence="1">The sequence shown here is derived from an EMBL/GenBank/DDBJ whole genome shotgun (WGS) entry which is preliminary data.</text>
</comment>
<sequence length="258" mass="29419">MEPHRIVSREEWLAAHKAHLAEEKALTHARDALAKKRRALPWEKVDTKYTFDTPHGRKTLADLFNGRSQLIVYHFMLGPDWEEGCPGCSFLSDHIDGALLHVEQRDVAYVAVSRAPLEKIEAFKKRMGWHFHWVSSFGSEFNYDYHVSFTPEQREKGKVYYNFEMNDVVAGGFDSDELPGISVFYKDDAGDVFHTFSAYGRGGEPLIGTYNLLDLTPKGRDEKHNMGEWLRHHDRYDAVRNGAGAGPVPQHEAGDCCH</sequence>
<dbReference type="RefSeq" id="WP_404612867.1">
    <property type="nucleotide sequence ID" value="NZ_JBIYDN010000033.1"/>
</dbReference>
<name>A0ABW8MUE2_9BURK</name>
<evidence type="ECO:0000313" key="1">
    <source>
        <dbReference type="EMBL" id="MFK4447339.1"/>
    </source>
</evidence>
<keyword evidence="2" id="KW-1185">Reference proteome</keyword>
<dbReference type="Proteomes" id="UP001620514">
    <property type="component" value="Unassembled WGS sequence"/>
</dbReference>
<gene>
    <name evidence="1" type="ORF">ABH943_007375</name>
</gene>
<organism evidence="1 2">
    <name type="scientific">Caballeronia udeis</name>
    <dbReference type="NCBI Taxonomy" id="1232866"/>
    <lineage>
        <taxon>Bacteria</taxon>
        <taxon>Pseudomonadati</taxon>
        <taxon>Pseudomonadota</taxon>
        <taxon>Betaproteobacteria</taxon>
        <taxon>Burkholderiales</taxon>
        <taxon>Burkholderiaceae</taxon>
        <taxon>Caballeronia</taxon>
    </lineage>
</organism>
<reference evidence="1 2" key="2">
    <citation type="submission" date="2024-11" db="EMBL/GenBank/DDBJ databases">
        <title>Using genomics to understand microbial adaptation to soil warming.</title>
        <authorList>
            <person name="Deangelis K.M. PhD."/>
        </authorList>
    </citation>
    <scope>NUCLEOTIDE SEQUENCE [LARGE SCALE GENOMIC DNA]</scope>
    <source>
        <strain evidence="1 2">GAS97</strain>
    </source>
</reference>
<evidence type="ECO:0000313" key="2">
    <source>
        <dbReference type="Proteomes" id="UP001620514"/>
    </source>
</evidence>
<dbReference type="InterPro" id="IPR010296">
    <property type="entry name" value="DUF899_thioredox"/>
</dbReference>
<protein>
    <submittedName>
        <fullName evidence="1">Dithiol-disulfide oxidoreductase (DUF899 family)</fullName>
    </submittedName>
</protein>
<dbReference type="Pfam" id="PF05988">
    <property type="entry name" value="DUF899"/>
    <property type="match status" value="1"/>
</dbReference>
<reference evidence="1 2" key="1">
    <citation type="submission" date="2024-10" db="EMBL/GenBank/DDBJ databases">
        <authorList>
            <person name="Deangelis K."/>
            <person name="Huntemann M."/>
            <person name="Clum A."/>
            <person name="Wang J."/>
            <person name="Palaniappan K."/>
            <person name="Ritter S."/>
            <person name="Chen I.-M."/>
            <person name="Stamatis D."/>
            <person name="Reddy T."/>
            <person name="O'Malley R."/>
            <person name="Daum C."/>
            <person name="Ng V."/>
            <person name="Ivanova N."/>
            <person name="Kyrpides N."/>
            <person name="Woyke T."/>
        </authorList>
    </citation>
    <scope>NUCLEOTIDE SEQUENCE [LARGE SCALE GENOMIC DNA]</scope>
    <source>
        <strain evidence="1 2">GAS97</strain>
    </source>
</reference>
<proteinExistence type="predicted"/>
<accession>A0ABW8MUE2</accession>
<dbReference type="EMBL" id="JBIYDN010000033">
    <property type="protein sequence ID" value="MFK4447339.1"/>
    <property type="molecule type" value="Genomic_DNA"/>
</dbReference>
<dbReference type="SUPFAM" id="SSF52833">
    <property type="entry name" value="Thioredoxin-like"/>
    <property type="match status" value="1"/>
</dbReference>